<proteinExistence type="predicted"/>
<protein>
    <submittedName>
        <fullName evidence="3">Uncharacterized protein</fullName>
    </submittedName>
</protein>
<organism evidence="3 4">
    <name type="scientific">Jiangella ureilytica</name>
    <dbReference type="NCBI Taxonomy" id="2530374"/>
    <lineage>
        <taxon>Bacteria</taxon>
        <taxon>Bacillati</taxon>
        <taxon>Actinomycetota</taxon>
        <taxon>Actinomycetes</taxon>
        <taxon>Jiangellales</taxon>
        <taxon>Jiangellaceae</taxon>
        <taxon>Jiangella</taxon>
    </lineage>
</organism>
<dbReference type="EMBL" id="SMKL01000071">
    <property type="protein sequence ID" value="TDC47619.1"/>
    <property type="molecule type" value="Genomic_DNA"/>
</dbReference>
<sequence>MTLRTQLSDLAADAPDAGALDLGLLRGRIIRRRRGRLAAAGSAVVLVAAMSTAAAAGLLDQGDGATPPIARTTPTPSGLPTVDKSPAPGPQQAFGSPACGEDLTAQGPAPETPLEMTVDLDDVVGLGVSGTRIGTATVTNVSDQPFAGIATPAPEAYLVHGDSVVTVPDAALLDWAHVTLAPGESTTFPVESSLRQCTPDTEPEFAPLQPGPHQVYVELRFSDGLALYSGPIEVEVE</sequence>
<keyword evidence="4" id="KW-1185">Reference proteome</keyword>
<feature type="region of interest" description="Disordered" evidence="1">
    <location>
        <begin position="65"/>
        <end position="113"/>
    </location>
</feature>
<dbReference type="OrthoDB" id="5194022at2"/>
<dbReference type="Proteomes" id="UP000295621">
    <property type="component" value="Unassembled WGS sequence"/>
</dbReference>
<keyword evidence="2" id="KW-0812">Transmembrane</keyword>
<evidence type="ECO:0000313" key="3">
    <source>
        <dbReference type="EMBL" id="TDC47619.1"/>
    </source>
</evidence>
<comment type="caution">
    <text evidence="3">The sequence shown here is derived from an EMBL/GenBank/DDBJ whole genome shotgun (WGS) entry which is preliminary data.</text>
</comment>
<evidence type="ECO:0000256" key="2">
    <source>
        <dbReference type="SAM" id="Phobius"/>
    </source>
</evidence>
<evidence type="ECO:0000313" key="4">
    <source>
        <dbReference type="Proteomes" id="UP000295621"/>
    </source>
</evidence>
<keyword evidence="2" id="KW-1133">Transmembrane helix</keyword>
<dbReference type="RefSeq" id="WP_131987085.1">
    <property type="nucleotide sequence ID" value="NZ_SMKL01000071.1"/>
</dbReference>
<gene>
    <name evidence="3" type="ORF">E1212_23800</name>
</gene>
<evidence type="ECO:0000256" key="1">
    <source>
        <dbReference type="SAM" id="MobiDB-lite"/>
    </source>
</evidence>
<feature type="compositionally biased region" description="Low complexity" evidence="1">
    <location>
        <begin position="65"/>
        <end position="76"/>
    </location>
</feature>
<accession>A0A4R4RFP8</accession>
<feature type="transmembrane region" description="Helical" evidence="2">
    <location>
        <begin position="37"/>
        <end position="59"/>
    </location>
</feature>
<dbReference type="AlphaFoldDB" id="A0A4R4RFP8"/>
<keyword evidence="2" id="KW-0472">Membrane</keyword>
<reference evidence="3 4" key="1">
    <citation type="submission" date="2019-02" db="EMBL/GenBank/DDBJ databases">
        <title>Draft genome sequences of novel Actinobacteria.</title>
        <authorList>
            <person name="Sahin N."/>
            <person name="Ay H."/>
            <person name="Saygin H."/>
        </authorList>
    </citation>
    <scope>NUCLEOTIDE SEQUENCE [LARGE SCALE GENOMIC DNA]</scope>
    <source>
        <strain evidence="3 4">KC603</strain>
    </source>
</reference>
<name>A0A4R4RFP8_9ACTN</name>